<evidence type="ECO:0000259" key="1">
    <source>
        <dbReference type="PROSITE" id="PS50801"/>
    </source>
</evidence>
<dbReference type="SUPFAM" id="SSF52091">
    <property type="entry name" value="SpoIIaa-like"/>
    <property type="match status" value="1"/>
</dbReference>
<accession>A0ABP9RIF2</accession>
<sequence length="113" mass="11878">MSILLDHDGVRLVVEDQALIASGEADFDVAASLAESGCEWLGAQAVGSVVRFDLSGVDRASSVAISVMLEWLRCARERGLKIESVRLSEPLARVTSLAGIDQLLPSPTQAVGG</sequence>
<comment type="caution">
    <text evidence="2">The sequence shown here is derived from an EMBL/GenBank/DDBJ whole genome shotgun (WGS) entry which is preliminary data.</text>
</comment>
<name>A0ABP9RIF2_9GAMM</name>
<dbReference type="Proteomes" id="UP001500074">
    <property type="component" value="Unassembled WGS sequence"/>
</dbReference>
<dbReference type="CDD" id="cd07043">
    <property type="entry name" value="STAS_anti-anti-sigma_factors"/>
    <property type="match status" value="1"/>
</dbReference>
<feature type="domain" description="STAS" evidence="1">
    <location>
        <begin position="22"/>
        <end position="113"/>
    </location>
</feature>
<dbReference type="InterPro" id="IPR058548">
    <property type="entry name" value="MlaB-like_STAS"/>
</dbReference>
<dbReference type="RefSeq" id="WP_031383134.1">
    <property type="nucleotide sequence ID" value="NZ_BAABKI010000025.1"/>
</dbReference>
<keyword evidence="3" id="KW-1185">Reference proteome</keyword>
<gene>
    <name evidence="2" type="ORF">GCM10023342_25160</name>
</gene>
<dbReference type="InterPro" id="IPR002645">
    <property type="entry name" value="STAS_dom"/>
</dbReference>
<dbReference type="InterPro" id="IPR036513">
    <property type="entry name" value="STAS_dom_sf"/>
</dbReference>
<dbReference type="PROSITE" id="PS50801">
    <property type="entry name" value="STAS"/>
    <property type="match status" value="1"/>
</dbReference>
<evidence type="ECO:0000313" key="3">
    <source>
        <dbReference type="Proteomes" id="UP001500074"/>
    </source>
</evidence>
<evidence type="ECO:0000313" key="2">
    <source>
        <dbReference type="EMBL" id="GAA5177343.1"/>
    </source>
</evidence>
<reference evidence="3" key="1">
    <citation type="journal article" date="2019" name="Int. J. Syst. Evol. Microbiol.">
        <title>The Global Catalogue of Microorganisms (GCM) 10K type strain sequencing project: providing services to taxonomists for standard genome sequencing and annotation.</title>
        <authorList>
            <consortium name="The Broad Institute Genomics Platform"/>
            <consortium name="The Broad Institute Genome Sequencing Center for Infectious Disease"/>
            <person name="Wu L."/>
            <person name="Ma J."/>
        </authorList>
    </citation>
    <scope>NUCLEOTIDE SEQUENCE [LARGE SCALE GENOMIC DNA]</scope>
    <source>
        <strain evidence="3">JCM 18472</strain>
    </source>
</reference>
<dbReference type="EMBL" id="BAABKI010000025">
    <property type="protein sequence ID" value="GAA5177343.1"/>
    <property type="molecule type" value="Genomic_DNA"/>
</dbReference>
<protein>
    <recommendedName>
        <fullName evidence="1">STAS domain-containing protein</fullName>
    </recommendedName>
</protein>
<dbReference type="Pfam" id="PF13466">
    <property type="entry name" value="STAS_2"/>
    <property type="match status" value="1"/>
</dbReference>
<proteinExistence type="predicted"/>
<dbReference type="Gene3D" id="3.30.750.24">
    <property type="entry name" value="STAS domain"/>
    <property type="match status" value="1"/>
</dbReference>
<organism evidence="2 3">
    <name type="scientific">Modicisalibacter zincidurans</name>
    <dbReference type="NCBI Taxonomy" id="1178777"/>
    <lineage>
        <taxon>Bacteria</taxon>
        <taxon>Pseudomonadati</taxon>
        <taxon>Pseudomonadota</taxon>
        <taxon>Gammaproteobacteria</taxon>
        <taxon>Oceanospirillales</taxon>
        <taxon>Halomonadaceae</taxon>
        <taxon>Modicisalibacter</taxon>
    </lineage>
</organism>